<evidence type="ECO:0000256" key="12">
    <source>
        <dbReference type="ARBA" id="ARBA00023239"/>
    </source>
</evidence>
<comment type="subcellular location">
    <subcellularLocation>
        <location evidence="15">Cytoplasm</location>
    </subcellularLocation>
</comment>
<dbReference type="EMBL" id="JADINB010000051">
    <property type="protein sequence ID" value="MBO8428733.1"/>
    <property type="molecule type" value="Genomic_DNA"/>
</dbReference>
<accession>A0A9D9DJP6</accession>
<keyword evidence="12 15" id="KW-0456">Lyase</keyword>
<dbReference type="EC" id="4.2.1.19" evidence="15"/>
<comment type="pathway">
    <text evidence="3 16">Amino-acid biosynthesis; L-histidine biosynthesis; L-histidine from 5-phospho-alpha-D-ribose 1-diphosphate: step 7/9.</text>
</comment>
<evidence type="ECO:0000256" key="14">
    <source>
        <dbReference type="ARBA" id="ARBA00049158"/>
    </source>
</evidence>
<dbReference type="CDD" id="cd00609">
    <property type="entry name" value="AAT_like"/>
    <property type="match status" value="1"/>
</dbReference>
<dbReference type="HAMAP" id="MF_01023">
    <property type="entry name" value="HisC_aminotrans_2"/>
    <property type="match status" value="1"/>
</dbReference>
<keyword evidence="8 15" id="KW-0028">Amino-acid biosynthesis</keyword>
<evidence type="ECO:0000256" key="11">
    <source>
        <dbReference type="ARBA" id="ARBA00023102"/>
    </source>
</evidence>
<dbReference type="PANTHER" id="PTHR42885">
    <property type="entry name" value="HISTIDINOL-PHOSPHATE AMINOTRANSFERASE-RELATED"/>
    <property type="match status" value="1"/>
</dbReference>
<dbReference type="SUPFAM" id="SSF53383">
    <property type="entry name" value="PLP-dependent transferases"/>
    <property type="match status" value="1"/>
</dbReference>
<evidence type="ECO:0000256" key="7">
    <source>
        <dbReference type="ARBA" id="ARBA00022576"/>
    </source>
</evidence>
<evidence type="ECO:0000256" key="16">
    <source>
        <dbReference type="HAMAP-Rule" id="MF_01023"/>
    </source>
</evidence>
<evidence type="ECO:0000256" key="13">
    <source>
        <dbReference type="ARBA" id="ARBA00047481"/>
    </source>
</evidence>
<evidence type="ECO:0000256" key="2">
    <source>
        <dbReference type="ARBA" id="ARBA00001946"/>
    </source>
</evidence>
<reference evidence="18" key="2">
    <citation type="journal article" date="2021" name="PeerJ">
        <title>Extensive microbial diversity within the chicken gut microbiome revealed by metagenomics and culture.</title>
        <authorList>
            <person name="Gilroy R."/>
            <person name="Ravi A."/>
            <person name="Getino M."/>
            <person name="Pursley I."/>
            <person name="Horton D.L."/>
            <person name="Alikhan N.F."/>
            <person name="Baker D."/>
            <person name="Gharbi K."/>
            <person name="Hall N."/>
            <person name="Watson M."/>
            <person name="Adriaenssens E.M."/>
            <person name="Foster-Nyarko E."/>
            <person name="Jarju S."/>
            <person name="Secka A."/>
            <person name="Antonio M."/>
            <person name="Oren A."/>
            <person name="Chaudhuri R.R."/>
            <person name="La Ragione R."/>
            <person name="Hildebrand F."/>
            <person name="Pallen M.J."/>
        </authorList>
    </citation>
    <scope>NUCLEOTIDE SEQUENCE</scope>
    <source>
        <strain evidence="18">15467</strain>
    </source>
</reference>
<reference evidence="18" key="1">
    <citation type="submission" date="2020-10" db="EMBL/GenBank/DDBJ databases">
        <authorList>
            <person name="Gilroy R."/>
        </authorList>
    </citation>
    <scope>NUCLEOTIDE SEQUENCE</scope>
    <source>
        <strain evidence="18">15467</strain>
    </source>
</reference>
<comment type="catalytic activity">
    <reaction evidence="14">
        <text>L-histidinol phosphate + H2O = L-histidinol + phosphate</text>
        <dbReference type="Rhea" id="RHEA:14465"/>
        <dbReference type="ChEBI" id="CHEBI:15377"/>
        <dbReference type="ChEBI" id="CHEBI:43474"/>
        <dbReference type="ChEBI" id="CHEBI:57699"/>
        <dbReference type="ChEBI" id="CHEBI:57980"/>
        <dbReference type="EC" id="3.1.3.15"/>
    </reaction>
</comment>
<dbReference type="InterPro" id="IPR015421">
    <property type="entry name" value="PyrdxlP-dep_Trfase_major"/>
</dbReference>
<evidence type="ECO:0000259" key="17">
    <source>
        <dbReference type="Pfam" id="PF00155"/>
    </source>
</evidence>
<dbReference type="HAMAP" id="MF_00076">
    <property type="entry name" value="HisB"/>
    <property type="match status" value="1"/>
</dbReference>
<comment type="catalytic activity">
    <reaction evidence="15">
        <text>D-erythro-1-(imidazol-4-yl)glycerol 3-phosphate = 3-(imidazol-4-yl)-2-oxopropyl phosphate + H2O</text>
        <dbReference type="Rhea" id="RHEA:11040"/>
        <dbReference type="ChEBI" id="CHEBI:15377"/>
        <dbReference type="ChEBI" id="CHEBI:57766"/>
        <dbReference type="ChEBI" id="CHEBI:58278"/>
        <dbReference type="EC" id="4.2.1.19"/>
    </reaction>
</comment>
<dbReference type="InterPro" id="IPR000807">
    <property type="entry name" value="ImidazoleglycerolP_deHydtase"/>
</dbReference>
<dbReference type="GO" id="GO:0000105">
    <property type="term" value="P:L-histidine biosynthetic process"/>
    <property type="evidence" value="ECO:0007669"/>
    <property type="project" value="UniProtKB-UniRule"/>
</dbReference>
<keyword evidence="7 16" id="KW-0032">Aminotransferase</keyword>
<evidence type="ECO:0000313" key="19">
    <source>
        <dbReference type="Proteomes" id="UP000823635"/>
    </source>
</evidence>
<dbReference type="GO" id="GO:0030170">
    <property type="term" value="F:pyridoxal phosphate binding"/>
    <property type="evidence" value="ECO:0007669"/>
    <property type="project" value="InterPro"/>
</dbReference>
<keyword evidence="15" id="KW-0963">Cytoplasm</keyword>
<dbReference type="EC" id="2.6.1.9" evidence="16"/>
<dbReference type="InterPro" id="IPR015422">
    <property type="entry name" value="PyrdxlP-dep_Trfase_small"/>
</dbReference>
<dbReference type="FunFam" id="3.30.230.40:FF:000001">
    <property type="entry name" value="Imidazoleglycerol-phosphate dehydratase HisB"/>
    <property type="match status" value="1"/>
</dbReference>
<dbReference type="Gene3D" id="3.40.640.10">
    <property type="entry name" value="Type I PLP-dependent aspartate aminotransferase-like (Major domain)"/>
    <property type="match status" value="1"/>
</dbReference>
<feature type="modified residue" description="N6-(pyridoxal phosphate)lysine" evidence="16">
    <location>
        <position position="205"/>
    </location>
</feature>
<dbReference type="Gene3D" id="3.30.230.40">
    <property type="entry name" value="Imidazole glycerol phosphate dehydratase, domain 1"/>
    <property type="match status" value="2"/>
</dbReference>
<dbReference type="GO" id="GO:0004401">
    <property type="term" value="F:histidinol-phosphatase activity"/>
    <property type="evidence" value="ECO:0007669"/>
    <property type="project" value="UniProtKB-EC"/>
</dbReference>
<keyword evidence="9 16" id="KW-0808">Transferase</keyword>
<dbReference type="Proteomes" id="UP000823635">
    <property type="component" value="Unassembled WGS sequence"/>
</dbReference>
<evidence type="ECO:0000256" key="8">
    <source>
        <dbReference type="ARBA" id="ARBA00022605"/>
    </source>
</evidence>
<dbReference type="GO" id="GO:0004424">
    <property type="term" value="F:imidazoleglycerol-phosphate dehydratase activity"/>
    <property type="evidence" value="ECO:0007669"/>
    <property type="project" value="UniProtKB-UniRule"/>
</dbReference>
<dbReference type="InterPro" id="IPR020568">
    <property type="entry name" value="Ribosomal_Su5_D2-typ_SF"/>
</dbReference>
<feature type="domain" description="Aminotransferase class I/classII large" evidence="17">
    <location>
        <begin position="42"/>
        <end position="337"/>
    </location>
</feature>
<dbReference type="InterPro" id="IPR004839">
    <property type="entry name" value="Aminotransferase_I/II_large"/>
</dbReference>
<evidence type="ECO:0000256" key="15">
    <source>
        <dbReference type="HAMAP-Rule" id="MF_00076"/>
    </source>
</evidence>
<keyword evidence="10 16" id="KW-0663">Pyridoxal phosphate</keyword>
<evidence type="ECO:0000256" key="3">
    <source>
        <dbReference type="ARBA" id="ARBA00005011"/>
    </source>
</evidence>
<dbReference type="InterPro" id="IPR005861">
    <property type="entry name" value="HisP_aminotrans"/>
</dbReference>
<name>A0A9D9DJP6_9BACT</name>
<dbReference type="InterPro" id="IPR015424">
    <property type="entry name" value="PyrdxlP-dep_Trfase"/>
</dbReference>
<sequence length="553" mass="62244">MKEILDLVRENIRKLTPYSTARDDCKIKMDVYLDANENPYENGVNRYPSPFQQELKQRLAILKGIKSENIFLGNGSDEAIDLVYRIFCEPNKSSALIISPSYGMYSVAADINAVDIIKYRLEEDFSLDAKKMLSLAREDTRVLFICSPNNPSGNLLSRKEIEYAIDNFNGIVVVDEAYIDFAGSTSLSTLVAEKKNLVVLQTLSKLYAMAGLRIGIAIADSSIVKIMNSVKYPYNISCINQQMALSLLKEPFKIREQCSMIIEEREYLEERLRVLPIVERVFKSDANFLLVKFIDKSTVFKTLTDNGIIVRDRSSLEGCANSLRITVGTPEENDRMLGILYGLSGTEFSPRGKNSDTERENERRAILSRETSETSIQVALNLDRFSTPFISTGLHFFDHMLEQISYHAAIGLNIVAVGDIERDDHHTVEDVAITLAQAFDKALGSRKGIERYGFSLPMDEAEATVLIDLGGRIDFEWEVEFSNAMIGDVNAQMFNHFFKSFAQNLKCNLHIKAKGENDHHIIEGVFKAFARALKCAIREDRKNAGIPSSKGKI</sequence>
<dbReference type="Pfam" id="PF00475">
    <property type="entry name" value="IGPD"/>
    <property type="match status" value="1"/>
</dbReference>
<dbReference type="Pfam" id="PF00155">
    <property type="entry name" value="Aminotran_1_2"/>
    <property type="match status" value="1"/>
</dbReference>
<dbReference type="PANTHER" id="PTHR42885:SF2">
    <property type="entry name" value="HISTIDINOL-PHOSPHATE AMINOTRANSFERASE"/>
    <property type="match status" value="1"/>
</dbReference>
<evidence type="ECO:0000256" key="9">
    <source>
        <dbReference type="ARBA" id="ARBA00022679"/>
    </source>
</evidence>
<proteinExistence type="inferred from homology"/>
<comment type="catalytic activity">
    <reaction evidence="13 16">
        <text>L-histidinol phosphate + 2-oxoglutarate = 3-(imidazol-4-yl)-2-oxopropyl phosphate + L-glutamate</text>
        <dbReference type="Rhea" id="RHEA:23744"/>
        <dbReference type="ChEBI" id="CHEBI:16810"/>
        <dbReference type="ChEBI" id="CHEBI:29985"/>
        <dbReference type="ChEBI" id="CHEBI:57766"/>
        <dbReference type="ChEBI" id="CHEBI:57980"/>
        <dbReference type="EC" id="2.6.1.9"/>
    </reaction>
</comment>
<dbReference type="PROSITE" id="PS00955">
    <property type="entry name" value="IGP_DEHYDRATASE_2"/>
    <property type="match status" value="1"/>
</dbReference>
<evidence type="ECO:0000256" key="5">
    <source>
        <dbReference type="ARBA" id="ARBA00007970"/>
    </source>
</evidence>
<comment type="caution">
    <text evidence="18">The sequence shown here is derived from an EMBL/GenBank/DDBJ whole genome shotgun (WGS) entry which is preliminary data.</text>
</comment>
<evidence type="ECO:0000256" key="6">
    <source>
        <dbReference type="ARBA" id="ARBA00011738"/>
    </source>
</evidence>
<keyword evidence="11 15" id="KW-0368">Histidine biosynthesis</keyword>
<comment type="cofactor">
    <cofactor evidence="1 16">
        <name>pyridoxal 5'-phosphate</name>
        <dbReference type="ChEBI" id="CHEBI:597326"/>
    </cofactor>
</comment>
<dbReference type="InterPro" id="IPR038494">
    <property type="entry name" value="IGPD_sf"/>
</dbReference>
<comment type="similarity">
    <text evidence="5 16">Belongs to the class-II pyridoxal-phosphate-dependent aminotransferase family. Histidinol-phosphate aminotransferase subfamily.</text>
</comment>
<gene>
    <name evidence="16 18" type="primary">hisC</name>
    <name evidence="15" type="synonym">hisB</name>
    <name evidence="18" type="ORF">IAC68_02220</name>
</gene>
<organism evidence="18 19">
    <name type="scientific">Candidatus Egerieousia excrementavium</name>
    <dbReference type="NCBI Taxonomy" id="2840778"/>
    <lineage>
        <taxon>Bacteria</taxon>
        <taxon>Pseudomonadati</taxon>
        <taxon>Bacteroidota</taxon>
        <taxon>Bacteroidia</taxon>
        <taxon>Bacteroidales</taxon>
        <taxon>Candidatus Egerieousia</taxon>
    </lineage>
</organism>
<dbReference type="GO" id="GO:0005737">
    <property type="term" value="C:cytoplasm"/>
    <property type="evidence" value="ECO:0007669"/>
    <property type="project" value="UniProtKB-SubCell"/>
</dbReference>
<evidence type="ECO:0000256" key="1">
    <source>
        <dbReference type="ARBA" id="ARBA00001933"/>
    </source>
</evidence>
<evidence type="ECO:0000313" key="18">
    <source>
        <dbReference type="EMBL" id="MBO8428733.1"/>
    </source>
</evidence>
<dbReference type="Gene3D" id="3.90.1150.10">
    <property type="entry name" value="Aspartate Aminotransferase, domain 1"/>
    <property type="match status" value="1"/>
</dbReference>
<dbReference type="InterPro" id="IPR020565">
    <property type="entry name" value="ImidazoleglycerP_deHydtase_CS"/>
</dbReference>
<comment type="similarity">
    <text evidence="15">Belongs to the imidazoleglycerol-phosphate dehydratase family.</text>
</comment>
<dbReference type="CDD" id="cd07914">
    <property type="entry name" value="IGPD"/>
    <property type="match status" value="1"/>
</dbReference>
<comment type="subunit">
    <text evidence="6 16">Homodimer.</text>
</comment>
<dbReference type="SUPFAM" id="SSF54211">
    <property type="entry name" value="Ribosomal protein S5 domain 2-like"/>
    <property type="match status" value="2"/>
</dbReference>
<comment type="pathway">
    <text evidence="4 15">Amino-acid biosynthesis; L-histidine biosynthesis; L-histidine from 5-phospho-alpha-D-ribose 1-diphosphate: step 6/9.</text>
</comment>
<comment type="cofactor">
    <cofactor evidence="2">
        <name>Mg(2+)</name>
        <dbReference type="ChEBI" id="CHEBI:18420"/>
    </cofactor>
</comment>
<dbReference type="FunFam" id="3.30.230.40:FF:000003">
    <property type="entry name" value="Imidazoleglycerol-phosphate dehydratase HisB"/>
    <property type="match status" value="1"/>
</dbReference>
<evidence type="ECO:0000256" key="10">
    <source>
        <dbReference type="ARBA" id="ARBA00022898"/>
    </source>
</evidence>
<dbReference type="GO" id="GO:0004400">
    <property type="term" value="F:histidinol-phosphate transaminase activity"/>
    <property type="evidence" value="ECO:0007669"/>
    <property type="project" value="UniProtKB-UniRule"/>
</dbReference>
<evidence type="ECO:0000256" key="4">
    <source>
        <dbReference type="ARBA" id="ARBA00005047"/>
    </source>
</evidence>
<dbReference type="AlphaFoldDB" id="A0A9D9DJP6"/>
<dbReference type="NCBIfam" id="TIGR01141">
    <property type="entry name" value="hisC"/>
    <property type="match status" value="1"/>
</dbReference>
<protein>
    <recommendedName>
        <fullName evidence="15 16">Multifunctional fusion protein</fullName>
    </recommendedName>
    <domain>
        <recommendedName>
            <fullName evidence="15">Imidazoleglycerol-phosphate dehydratase</fullName>
            <shortName evidence="15">IGPD</shortName>
            <ecNumber evidence="15">4.2.1.19</ecNumber>
        </recommendedName>
    </domain>
    <domain>
        <recommendedName>
            <fullName evidence="16">Histidinol-phosphate aminotransferase</fullName>
            <ecNumber evidence="16">2.6.1.9</ecNumber>
        </recommendedName>
        <alternativeName>
            <fullName evidence="16">Imidazole acetol-phosphate transaminase</fullName>
        </alternativeName>
    </domain>
</protein>